<dbReference type="AlphaFoldDB" id="A0A7T3KVV6"/>
<dbReference type="Proteomes" id="UP000595001">
    <property type="component" value="Chromosome"/>
</dbReference>
<proteinExistence type="predicted"/>
<keyword evidence="1" id="KW-1133">Transmembrane helix</keyword>
<evidence type="ECO:0000313" key="2">
    <source>
        <dbReference type="EMBL" id="QPV63534.1"/>
    </source>
</evidence>
<accession>A0A7T3KVV6</accession>
<keyword evidence="1" id="KW-0472">Membrane</keyword>
<sequence>MVGSERAMADLRTRALATVLVGERSAAVGAITVAAGLFGAATGLQALAASGAVPAVAVTPVTAVLATTTVAGPVLAIGAAYRRGGLAGSLSLAAAPVAGRVAYFALFTPNAVVALPGSFEGSGAATFWAPVVLALGVVGFTVGAAARRLLDG</sequence>
<dbReference type="RefSeq" id="WP_198062323.1">
    <property type="nucleotide sequence ID" value="NZ_CP065856.1"/>
</dbReference>
<feature type="transmembrane region" description="Helical" evidence="1">
    <location>
        <begin position="86"/>
        <end position="107"/>
    </location>
</feature>
<dbReference type="GeneID" id="60587338"/>
<feature type="transmembrane region" description="Helical" evidence="1">
    <location>
        <begin position="127"/>
        <end position="146"/>
    </location>
</feature>
<organism evidence="2 3">
    <name type="scientific">Halosimplex litoreum</name>
    <dbReference type="NCBI Taxonomy" id="1198301"/>
    <lineage>
        <taxon>Archaea</taxon>
        <taxon>Methanobacteriati</taxon>
        <taxon>Methanobacteriota</taxon>
        <taxon>Stenosarchaea group</taxon>
        <taxon>Halobacteria</taxon>
        <taxon>Halobacteriales</taxon>
        <taxon>Haloarculaceae</taxon>
        <taxon>Halosimplex</taxon>
    </lineage>
</organism>
<protein>
    <submittedName>
        <fullName evidence="2">Uncharacterized protein</fullName>
    </submittedName>
</protein>
<evidence type="ECO:0000256" key="1">
    <source>
        <dbReference type="SAM" id="Phobius"/>
    </source>
</evidence>
<feature type="transmembrane region" description="Helical" evidence="1">
    <location>
        <begin position="26"/>
        <end position="49"/>
    </location>
</feature>
<dbReference type="OrthoDB" id="346277at2157"/>
<keyword evidence="1" id="KW-0812">Transmembrane</keyword>
<dbReference type="EMBL" id="CP065856">
    <property type="protein sequence ID" value="QPV63534.1"/>
    <property type="molecule type" value="Genomic_DNA"/>
</dbReference>
<name>A0A7T3KVV6_9EURY</name>
<dbReference type="KEGG" id="hlt:I7X12_02555"/>
<evidence type="ECO:0000313" key="3">
    <source>
        <dbReference type="Proteomes" id="UP000595001"/>
    </source>
</evidence>
<reference evidence="2 3" key="1">
    <citation type="submission" date="2020-12" db="EMBL/GenBank/DDBJ databases">
        <title>Halosimplex halophilum sp. nov. and Halosimplex salinum sp. nov., two new members of the genus Halosimplex.</title>
        <authorList>
            <person name="Cui H.L."/>
        </authorList>
    </citation>
    <scope>NUCLEOTIDE SEQUENCE [LARGE SCALE GENOMIC DNA]</scope>
    <source>
        <strain evidence="2 3">YGH94</strain>
    </source>
</reference>
<feature type="transmembrane region" description="Helical" evidence="1">
    <location>
        <begin position="55"/>
        <end position="79"/>
    </location>
</feature>
<keyword evidence="3" id="KW-1185">Reference proteome</keyword>
<gene>
    <name evidence="2" type="ORF">I7X12_02555</name>
</gene>